<reference evidence="3" key="1">
    <citation type="submission" date="2006-10" db="EMBL/GenBank/DDBJ databases">
        <authorList>
            <person name="Amadeo P."/>
            <person name="Zhao Q."/>
            <person name="Wortman J."/>
            <person name="Fraser-Liggett C."/>
            <person name="Carlton J."/>
        </authorList>
    </citation>
    <scope>NUCLEOTIDE SEQUENCE</scope>
    <source>
        <strain evidence="3">G3</strain>
    </source>
</reference>
<dbReference type="Gene3D" id="3.30.40.10">
    <property type="entry name" value="Zinc/RING finger domain, C3HC4 (zinc finger)"/>
    <property type="match status" value="1"/>
</dbReference>
<evidence type="ECO:0000259" key="2">
    <source>
        <dbReference type="Pfam" id="PF04564"/>
    </source>
</evidence>
<evidence type="ECO:0000313" key="4">
    <source>
        <dbReference type="Proteomes" id="UP000001542"/>
    </source>
</evidence>
<accession>A2GBV2</accession>
<gene>
    <name evidence="3" type="ORF">TVAG_092860</name>
</gene>
<dbReference type="Pfam" id="PF04564">
    <property type="entry name" value="U-box"/>
    <property type="match status" value="1"/>
</dbReference>
<dbReference type="SMR" id="A2GBV2"/>
<dbReference type="STRING" id="5722.A2GBV2"/>
<dbReference type="Proteomes" id="UP000001542">
    <property type="component" value="Unassembled WGS sequence"/>
</dbReference>
<name>A2GBV2_TRIV3</name>
<evidence type="ECO:0000256" key="1">
    <source>
        <dbReference type="SAM" id="MobiDB-lite"/>
    </source>
</evidence>
<dbReference type="VEuPathDB" id="TrichDB:TVAGG3_0404950"/>
<evidence type="ECO:0000313" key="3">
    <source>
        <dbReference type="EMBL" id="EAX85366.1"/>
    </source>
</evidence>
<feature type="domain" description="U-box" evidence="2">
    <location>
        <begin position="256"/>
        <end position="303"/>
    </location>
</feature>
<dbReference type="EMBL" id="DS114968">
    <property type="protein sequence ID" value="EAX85366.1"/>
    <property type="molecule type" value="Genomic_DNA"/>
</dbReference>
<dbReference type="InParanoid" id="A2GBV2"/>
<feature type="region of interest" description="Disordered" evidence="1">
    <location>
        <begin position="125"/>
        <end position="154"/>
    </location>
</feature>
<dbReference type="VEuPathDB" id="TrichDB:TVAG_092860"/>
<dbReference type="InterPro" id="IPR003613">
    <property type="entry name" value="Ubox_domain"/>
</dbReference>
<keyword evidence="4" id="KW-1185">Reference proteome</keyword>
<reference evidence="3" key="2">
    <citation type="journal article" date="2007" name="Science">
        <title>Draft genome sequence of the sexually transmitted pathogen Trichomonas vaginalis.</title>
        <authorList>
            <person name="Carlton J.M."/>
            <person name="Hirt R.P."/>
            <person name="Silva J.C."/>
            <person name="Delcher A.L."/>
            <person name="Schatz M."/>
            <person name="Zhao Q."/>
            <person name="Wortman J.R."/>
            <person name="Bidwell S.L."/>
            <person name="Alsmark U.C.M."/>
            <person name="Besteiro S."/>
            <person name="Sicheritz-Ponten T."/>
            <person name="Noel C.J."/>
            <person name="Dacks J.B."/>
            <person name="Foster P.G."/>
            <person name="Simillion C."/>
            <person name="Van de Peer Y."/>
            <person name="Miranda-Saavedra D."/>
            <person name="Barton G.J."/>
            <person name="Westrop G.D."/>
            <person name="Mueller S."/>
            <person name="Dessi D."/>
            <person name="Fiori P.L."/>
            <person name="Ren Q."/>
            <person name="Paulsen I."/>
            <person name="Zhang H."/>
            <person name="Bastida-Corcuera F.D."/>
            <person name="Simoes-Barbosa A."/>
            <person name="Brown M.T."/>
            <person name="Hayes R.D."/>
            <person name="Mukherjee M."/>
            <person name="Okumura C.Y."/>
            <person name="Schneider R."/>
            <person name="Smith A.J."/>
            <person name="Vanacova S."/>
            <person name="Villalvazo M."/>
            <person name="Haas B.J."/>
            <person name="Pertea M."/>
            <person name="Feldblyum T.V."/>
            <person name="Utterback T.R."/>
            <person name="Shu C.L."/>
            <person name="Osoegawa K."/>
            <person name="de Jong P.J."/>
            <person name="Hrdy I."/>
            <person name="Horvathova L."/>
            <person name="Zubacova Z."/>
            <person name="Dolezal P."/>
            <person name="Malik S.B."/>
            <person name="Logsdon J.M. Jr."/>
            <person name="Henze K."/>
            <person name="Gupta A."/>
            <person name="Wang C.C."/>
            <person name="Dunne R.L."/>
            <person name="Upcroft J.A."/>
            <person name="Upcroft P."/>
            <person name="White O."/>
            <person name="Salzberg S.L."/>
            <person name="Tang P."/>
            <person name="Chiu C.-H."/>
            <person name="Lee Y.-S."/>
            <person name="Embley T.M."/>
            <person name="Coombs G.H."/>
            <person name="Mottram J.C."/>
            <person name="Tachezy J."/>
            <person name="Fraser-Liggett C.M."/>
            <person name="Johnson P.J."/>
        </authorList>
    </citation>
    <scope>NUCLEOTIDE SEQUENCE [LARGE SCALE GENOMIC DNA]</scope>
    <source>
        <strain evidence="3">G3</strain>
    </source>
</reference>
<dbReference type="AlphaFoldDB" id="A2GBV2"/>
<dbReference type="GO" id="GO:0016567">
    <property type="term" value="P:protein ubiquitination"/>
    <property type="evidence" value="ECO:0007669"/>
    <property type="project" value="InterPro"/>
</dbReference>
<feature type="compositionally biased region" description="Acidic residues" evidence="1">
    <location>
        <begin position="130"/>
        <end position="140"/>
    </location>
</feature>
<feature type="compositionally biased region" description="Basic residues" evidence="1">
    <location>
        <begin position="143"/>
        <end position="154"/>
    </location>
</feature>
<dbReference type="GO" id="GO:0004842">
    <property type="term" value="F:ubiquitin-protein transferase activity"/>
    <property type="evidence" value="ECO:0007669"/>
    <property type="project" value="InterPro"/>
</dbReference>
<dbReference type="KEGG" id="tva:4743005"/>
<dbReference type="SUPFAM" id="SSF57850">
    <property type="entry name" value="RING/U-box"/>
    <property type="match status" value="1"/>
</dbReference>
<organism evidence="3 4">
    <name type="scientific">Trichomonas vaginalis (strain ATCC PRA-98 / G3)</name>
    <dbReference type="NCBI Taxonomy" id="412133"/>
    <lineage>
        <taxon>Eukaryota</taxon>
        <taxon>Metamonada</taxon>
        <taxon>Parabasalia</taxon>
        <taxon>Trichomonadida</taxon>
        <taxon>Trichomonadidae</taxon>
        <taxon>Trichomonas</taxon>
    </lineage>
</organism>
<protein>
    <recommendedName>
        <fullName evidence="2">U-box domain-containing protein</fullName>
    </recommendedName>
</protein>
<dbReference type="OrthoDB" id="6781668at2759"/>
<dbReference type="RefSeq" id="XP_001298296.1">
    <property type="nucleotide sequence ID" value="XM_001298295.1"/>
</dbReference>
<sequence>MSSGPPQEGSQDQVEEIISYETIEPLLQPPPMYLEKEVQDSVMEFRKRLLCIRLTKINKNFQTLSNIWPEGRPVDYFIGLELCNDDINMLFDQLKTTSFTRTIISEASQRGFPLREQKVTKSISKSYSDLDSDGDQDEEMYSSRKKKKNGKKKSSVNWEPEEISEFVYQYNNFIQEQTWSAFCSRFYGKTEEDCEQLLKKLRKQGKITIEAPKAEPKSKKLNFVAITFVKGDRRVRVGPTSIENEERMAMNPIPGYIDMITQTPMEIPAVSPDDYVLDYSTWLKLLNEKKVNPFTQNHLTSKRQLVILTIDNFDEYKDRIVNLEEAKPPK</sequence>
<dbReference type="InterPro" id="IPR013083">
    <property type="entry name" value="Znf_RING/FYVE/PHD"/>
</dbReference>
<proteinExistence type="predicted"/>